<keyword evidence="3" id="KW-1185">Reference proteome</keyword>
<protein>
    <submittedName>
        <fullName evidence="2">Uncharacterized protein</fullName>
    </submittedName>
</protein>
<reference evidence="2" key="1">
    <citation type="submission" date="2023-03" db="EMBL/GenBank/DDBJ databases">
        <title>Massive genome expansion in bonnet fungi (Mycena s.s.) driven by repeated elements and novel gene families across ecological guilds.</title>
        <authorList>
            <consortium name="Lawrence Berkeley National Laboratory"/>
            <person name="Harder C.B."/>
            <person name="Miyauchi S."/>
            <person name="Viragh M."/>
            <person name="Kuo A."/>
            <person name="Thoen E."/>
            <person name="Andreopoulos B."/>
            <person name="Lu D."/>
            <person name="Skrede I."/>
            <person name="Drula E."/>
            <person name="Henrissat B."/>
            <person name="Morin E."/>
            <person name="Kohler A."/>
            <person name="Barry K."/>
            <person name="LaButti K."/>
            <person name="Morin E."/>
            <person name="Salamov A."/>
            <person name="Lipzen A."/>
            <person name="Mereny Z."/>
            <person name="Hegedus B."/>
            <person name="Baldrian P."/>
            <person name="Stursova M."/>
            <person name="Weitz H."/>
            <person name="Taylor A."/>
            <person name="Grigoriev I.V."/>
            <person name="Nagy L.G."/>
            <person name="Martin F."/>
            <person name="Kauserud H."/>
        </authorList>
    </citation>
    <scope>NUCLEOTIDE SEQUENCE</scope>
    <source>
        <strain evidence="2">CBHHK200</strain>
    </source>
</reference>
<name>A0AAD6TM51_9AGAR</name>
<sequence length="168" mass="19046">MTTSLSVPLAAPAEETVVAFLSRIAYLTTRTRMEGNRWVGSPEVAVWNALNPMPCVRCSTSKGCATCTVREGHPGCLECRRSKIACDRKIRFLFEATREEFFPTREQFMSVYTPRDRTRCRTLKKSANKRRKTHVLFVEGAQAVTDSVQSLRKEIEDLRAQLQTQTAV</sequence>
<comment type="caution">
    <text evidence="2">The sequence shown here is derived from an EMBL/GenBank/DDBJ whole genome shotgun (WGS) entry which is preliminary data.</text>
</comment>
<evidence type="ECO:0000313" key="2">
    <source>
        <dbReference type="EMBL" id="KAJ7047835.1"/>
    </source>
</evidence>
<keyword evidence="1" id="KW-0175">Coiled coil</keyword>
<evidence type="ECO:0000313" key="3">
    <source>
        <dbReference type="Proteomes" id="UP001218188"/>
    </source>
</evidence>
<proteinExistence type="predicted"/>
<dbReference type="EMBL" id="JARJCM010000001">
    <property type="protein sequence ID" value="KAJ7047835.1"/>
    <property type="molecule type" value="Genomic_DNA"/>
</dbReference>
<dbReference type="AlphaFoldDB" id="A0AAD6TM51"/>
<dbReference type="Proteomes" id="UP001218188">
    <property type="component" value="Unassembled WGS sequence"/>
</dbReference>
<accession>A0AAD6TM51</accession>
<evidence type="ECO:0000256" key="1">
    <source>
        <dbReference type="SAM" id="Coils"/>
    </source>
</evidence>
<feature type="coiled-coil region" evidence="1">
    <location>
        <begin position="141"/>
        <end position="168"/>
    </location>
</feature>
<organism evidence="2 3">
    <name type="scientific">Mycena alexandri</name>
    <dbReference type="NCBI Taxonomy" id="1745969"/>
    <lineage>
        <taxon>Eukaryota</taxon>
        <taxon>Fungi</taxon>
        <taxon>Dikarya</taxon>
        <taxon>Basidiomycota</taxon>
        <taxon>Agaricomycotina</taxon>
        <taxon>Agaricomycetes</taxon>
        <taxon>Agaricomycetidae</taxon>
        <taxon>Agaricales</taxon>
        <taxon>Marasmiineae</taxon>
        <taxon>Mycenaceae</taxon>
        <taxon>Mycena</taxon>
    </lineage>
</organism>
<gene>
    <name evidence="2" type="ORF">C8F04DRAFT_1060248</name>
</gene>